<evidence type="ECO:0000313" key="6">
    <source>
        <dbReference type="Proteomes" id="UP001589740"/>
    </source>
</evidence>
<gene>
    <name evidence="5" type="ORF">ACFFLE_09015</name>
</gene>
<protein>
    <submittedName>
        <fullName evidence="5">GntR family transcriptional regulator</fullName>
    </submittedName>
</protein>
<reference evidence="5 6" key="1">
    <citation type="submission" date="2024-09" db="EMBL/GenBank/DDBJ databases">
        <authorList>
            <person name="Sun Q."/>
            <person name="Mori K."/>
        </authorList>
    </citation>
    <scope>NUCLEOTIDE SEQUENCE [LARGE SCALE GENOMIC DNA]</scope>
    <source>
        <strain evidence="5 6">JCM 12822</strain>
    </source>
</reference>
<dbReference type="InterPro" id="IPR036388">
    <property type="entry name" value="WH-like_DNA-bd_sf"/>
</dbReference>
<dbReference type="InterPro" id="IPR036390">
    <property type="entry name" value="WH_DNA-bd_sf"/>
</dbReference>
<evidence type="ECO:0000256" key="1">
    <source>
        <dbReference type="ARBA" id="ARBA00023015"/>
    </source>
</evidence>
<dbReference type="Gene3D" id="1.10.10.10">
    <property type="entry name" value="Winged helix-like DNA-binding domain superfamily/Winged helix DNA-binding domain"/>
    <property type="match status" value="1"/>
</dbReference>
<sequence>MNSVLNDHQPIFHQIGKWIGDQIIDGIFEPHDRIPSTNEIVHLYKVNHLTVAKGVNELVEEGLLYKKRGEGKSDPPHRRYECTFNAHQRIDPLGGGA</sequence>
<dbReference type="InterPro" id="IPR000524">
    <property type="entry name" value="Tscrpt_reg_HTH_GntR"/>
</dbReference>
<comment type="caution">
    <text evidence="5">The sequence shown here is derived from an EMBL/GenBank/DDBJ whole genome shotgun (WGS) entry which is preliminary data.</text>
</comment>
<dbReference type="PANTHER" id="PTHR44846">
    <property type="entry name" value="MANNOSYL-D-GLYCERATE TRANSPORT/METABOLISM SYSTEM REPRESSOR MNGR-RELATED"/>
    <property type="match status" value="1"/>
</dbReference>
<keyword evidence="1" id="KW-0805">Transcription regulation</keyword>
<proteinExistence type="predicted"/>
<organism evidence="5 6">
    <name type="scientific">Salinicoccus siamensis</name>
    <dbReference type="NCBI Taxonomy" id="381830"/>
    <lineage>
        <taxon>Bacteria</taxon>
        <taxon>Bacillati</taxon>
        <taxon>Bacillota</taxon>
        <taxon>Bacilli</taxon>
        <taxon>Bacillales</taxon>
        <taxon>Staphylococcaceae</taxon>
        <taxon>Salinicoccus</taxon>
    </lineage>
</organism>
<name>A0ABV5Z536_9STAP</name>
<keyword evidence="6" id="KW-1185">Reference proteome</keyword>
<dbReference type="RefSeq" id="WP_380570771.1">
    <property type="nucleotide sequence ID" value="NZ_JBHMAH010000029.1"/>
</dbReference>
<keyword evidence="2" id="KW-0238">DNA-binding</keyword>
<dbReference type="CDD" id="cd07377">
    <property type="entry name" value="WHTH_GntR"/>
    <property type="match status" value="1"/>
</dbReference>
<evidence type="ECO:0000259" key="4">
    <source>
        <dbReference type="PROSITE" id="PS50949"/>
    </source>
</evidence>
<evidence type="ECO:0000313" key="5">
    <source>
        <dbReference type="EMBL" id="MFB9861204.1"/>
    </source>
</evidence>
<keyword evidence="3" id="KW-0804">Transcription</keyword>
<dbReference type="InterPro" id="IPR050679">
    <property type="entry name" value="Bact_HTH_transcr_reg"/>
</dbReference>
<feature type="domain" description="HTH gntR-type" evidence="4">
    <location>
        <begin position="9"/>
        <end position="77"/>
    </location>
</feature>
<dbReference type="SMART" id="SM00345">
    <property type="entry name" value="HTH_GNTR"/>
    <property type="match status" value="1"/>
</dbReference>
<dbReference type="EMBL" id="JBHMAH010000029">
    <property type="protein sequence ID" value="MFB9861204.1"/>
    <property type="molecule type" value="Genomic_DNA"/>
</dbReference>
<dbReference type="PANTHER" id="PTHR44846:SF1">
    <property type="entry name" value="MANNOSYL-D-GLYCERATE TRANSPORT_METABOLISM SYSTEM REPRESSOR MNGR-RELATED"/>
    <property type="match status" value="1"/>
</dbReference>
<dbReference type="SUPFAM" id="SSF46785">
    <property type="entry name" value="Winged helix' DNA-binding domain"/>
    <property type="match status" value="1"/>
</dbReference>
<dbReference type="Pfam" id="PF00392">
    <property type="entry name" value="GntR"/>
    <property type="match status" value="1"/>
</dbReference>
<dbReference type="Proteomes" id="UP001589740">
    <property type="component" value="Unassembled WGS sequence"/>
</dbReference>
<dbReference type="PROSITE" id="PS50949">
    <property type="entry name" value="HTH_GNTR"/>
    <property type="match status" value="1"/>
</dbReference>
<evidence type="ECO:0000256" key="2">
    <source>
        <dbReference type="ARBA" id="ARBA00023125"/>
    </source>
</evidence>
<evidence type="ECO:0000256" key="3">
    <source>
        <dbReference type="ARBA" id="ARBA00023163"/>
    </source>
</evidence>
<accession>A0ABV5Z536</accession>